<proteinExistence type="predicted"/>
<accession>L7C7A1</accession>
<sequence>MSQDVGRTGKTDQWMHWKNEWLHCHKRPSIDAEAAQSGSAVI</sequence>
<evidence type="ECO:0000313" key="2">
    <source>
        <dbReference type="Proteomes" id="UP000010959"/>
    </source>
</evidence>
<protein>
    <submittedName>
        <fullName evidence="1">Uncharacterized protein</fullName>
    </submittedName>
</protein>
<evidence type="ECO:0000313" key="1">
    <source>
        <dbReference type="EMBL" id="ELP29547.1"/>
    </source>
</evidence>
<gene>
    <name evidence="1" type="ORF">RBSWK_06520</name>
</gene>
<dbReference type="EMBL" id="AMWG01000187">
    <property type="protein sequence ID" value="ELP29547.1"/>
    <property type="molecule type" value="Genomic_DNA"/>
</dbReference>
<name>L7C7A1_RHOBT</name>
<organism evidence="1 2">
    <name type="scientific">Rhodopirellula baltica SWK14</name>
    <dbReference type="NCBI Taxonomy" id="993516"/>
    <lineage>
        <taxon>Bacteria</taxon>
        <taxon>Pseudomonadati</taxon>
        <taxon>Planctomycetota</taxon>
        <taxon>Planctomycetia</taxon>
        <taxon>Pirellulales</taxon>
        <taxon>Pirellulaceae</taxon>
        <taxon>Rhodopirellula</taxon>
    </lineage>
</organism>
<reference evidence="1 2" key="1">
    <citation type="journal article" date="2013" name="Mar. Genomics">
        <title>Expression of sulfatases in Rhodopirellula baltica and the diversity of sulfatases in the genus Rhodopirellula.</title>
        <authorList>
            <person name="Wegner C.E."/>
            <person name="Richter-Heitmann T."/>
            <person name="Klindworth A."/>
            <person name="Klockow C."/>
            <person name="Richter M."/>
            <person name="Achstetter T."/>
            <person name="Glockner F.O."/>
            <person name="Harder J."/>
        </authorList>
    </citation>
    <scope>NUCLEOTIDE SEQUENCE [LARGE SCALE GENOMIC DNA]</scope>
    <source>
        <strain evidence="1 2">SWK14</strain>
    </source>
</reference>
<dbReference type="Proteomes" id="UP000010959">
    <property type="component" value="Unassembled WGS sequence"/>
</dbReference>
<comment type="caution">
    <text evidence="1">The sequence shown here is derived from an EMBL/GenBank/DDBJ whole genome shotgun (WGS) entry which is preliminary data.</text>
</comment>
<dbReference type="AlphaFoldDB" id="L7C7A1"/>